<dbReference type="InterPro" id="IPR036388">
    <property type="entry name" value="WH-like_DNA-bd_sf"/>
</dbReference>
<dbReference type="Pfam" id="PF00392">
    <property type="entry name" value="GntR"/>
    <property type="match status" value="1"/>
</dbReference>
<keyword evidence="1" id="KW-0805">Transcription regulation</keyword>
<keyword evidence="3" id="KW-0804">Transcription</keyword>
<dbReference type="EMBL" id="AGYR01000036">
    <property type="protein sequence ID" value="ENZ12936.1"/>
    <property type="molecule type" value="Genomic_DNA"/>
</dbReference>
<name>A0A0E2H8G2_9FIRM</name>
<dbReference type="InterPro" id="IPR000524">
    <property type="entry name" value="Tscrpt_reg_HTH_GntR"/>
</dbReference>
<evidence type="ECO:0000313" key="5">
    <source>
        <dbReference type="EMBL" id="ENZ12936.1"/>
    </source>
</evidence>
<dbReference type="GO" id="GO:0000976">
    <property type="term" value="F:transcription cis-regulatory region binding"/>
    <property type="evidence" value="ECO:0007669"/>
    <property type="project" value="TreeGrafter"/>
</dbReference>
<dbReference type="PANTHER" id="PTHR30146">
    <property type="entry name" value="LACI-RELATED TRANSCRIPTIONAL REPRESSOR"/>
    <property type="match status" value="1"/>
</dbReference>
<dbReference type="Gene3D" id="3.40.50.2300">
    <property type="match status" value="2"/>
</dbReference>
<feature type="domain" description="HTH gntR-type" evidence="4">
    <location>
        <begin position="5"/>
        <end position="73"/>
    </location>
</feature>
<dbReference type="GeneID" id="57964321"/>
<dbReference type="Pfam" id="PF13377">
    <property type="entry name" value="Peripla_BP_3"/>
    <property type="match status" value="1"/>
</dbReference>
<dbReference type="SUPFAM" id="SSF53822">
    <property type="entry name" value="Periplasmic binding protein-like I"/>
    <property type="match status" value="1"/>
</dbReference>
<gene>
    <name evidence="5" type="ORF">HMPREF1090_03217</name>
</gene>
<proteinExistence type="predicted"/>
<keyword evidence="2" id="KW-0238">DNA-binding</keyword>
<dbReference type="CDD" id="cd01541">
    <property type="entry name" value="PBP1_AraR"/>
    <property type="match status" value="1"/>
</dbReference>
<dbReference type="AlphaFoldDB" id="A0A0E2H8G2"/>
<dbReference type="PANTHER" id="PTHR30146:SF150">
    <property type="entry name" value="ARABINOSE METABOLISM TRANSCRIPTIONAL REPRESSOR"/>
    <property type="match status" value="1"/>
</dbReference>
<evidence type="ECO:0000256" key="2">
    <source>
        <dbReference type="ARBA" id="ARBA00023125"/>
    </source>
</evidence>
<evidence type="ECO:0000256" key="3">
    <source>
        <dbReference type="ARBA" id="ARBA00023163"/>
    </source>
</evidence>
<reference evidence="5 6" key="1">
    <citation type="submission" date="2013-01" db="EMBL/GenBank/DDBJ databases">
        <title>The Genome Sequence of Clostridium clostridioforme 90A8.</title>
        <authorList>
            <consortium name="The Broad Institute Genome Sequencing Platform"/>
            <person name="Earl A."/>
            <person name="Ward D."/>
            <person name="Feldgarden M."/>
            <person name="Gevers D."/>
            <person name="Courvalin P."/>
            <person name="Lambert T."/>
            <person name="Walker B."/>
            <person name="Young S.K."/>
            <person name="Zeng Q."/>
            <person name="Gargeya S."/>
            <person name="Fitzgerald M."/>
            <person name="Haas B."/>
            <person name="Abouelleil A."/>
            <person name="Alvarado L."/>
            <person name="Arachchi H.M."/>
            <person name="Berlin A.M."/>
            <person name="Chapman S.B."/>
            <person name="Dewar J."/>
            <person name="Goldberg J."/>
            <person name="Griggs A."/>
            <person name="Gujja S."/>
            <person name="Hansen M."/>
            <person name="Howarth C."/>
            <person name="Imamovic A."/>
            <person name="Larimer J."/>
            <person name="McCowan C."/>
            <person name="Murphy C."/>
            <person name="Neiman D."/>
            <person name="Pearson M."/>
            <person name="Priest M."/>
            <person name="Roberts A."/>
            <person name="Saif S."/>
            <person name="Shea T."/>
            <person name="Sisk P."/>
            <person name="Sykes S."/>
            <person name="Wortman J."/>
            <person name="Nusbaum C."/>
            <person name="Birren B."/>
        </authorList>
    </citation>
    <scope>NUCLEOTIDE SEQUENCE [LARGE SCALE GENOMIC DNA]</scope>
    <source>
        <strain evidence="5 6">90A8</strain>
    </source>
</reference>
<dbReference type="InterPro" id="IPR046335">
    <property type="entry name" value="LacI/GalR-like_sensor"/>
</dbReference>
<dbReference type="SUPFAM" id="SSF46785">
    <property type="entry name" value="Winged helix' DNA-binding domain"/>
    <property type="match status" value="1"/>
</dbReference>
<organism evidence="5 6">
    <name type="scientific">[Clostridium] clostridioforme 90A8</name>
    <dbReference type="NCBI Taxonomy" id="999408"/>
    <lineage>
        <taxon>Bacteria</taxon>
        <taxon>Bacillati</taxon>
        <taxon>Bacillota</taxon>
        <taxon>Clostridia</taxon>
        <taxon>Lachnospirales</taxon>
        <taxon>Lachnospiraceae</taxon>
        <taxon>Enterocloster</taxon>
    </lineage>
</organism>
<dbReference type="PRINTS" id="PR00035">
    <property type="entry name" value="HTHGNTR"/>
</dbReference>
<dbReference type="InterPro" id="IPR028082">
    <property type="entry name" value="Peripla_BP_I"/>
</dbReference>
<accession>A0A0E2H8G2</accession>
<dbReference type="Gene3D" id="1.10.10.10">
    <property type="entry name" value="Winged helix-like DNA-binding domain superfamily/Winged helix DNA-binding domain"/>
    <property type="match status" value="1"/>
</dbReference>
<dbReference type="PATRIC" id="fig|999408.3.peg.3478"/>
<dbReference type="HOGENOM" id="CLU_037628_15_0_9"/>
<comment type="caution">
    <text evidence="5">The sequence shown here is derived from an EMBL/GenBank/DDBJ whole genome shotgun (WGS) entry which is preliminary data.</text>
</comment>
<dbReference type="CDD" id="cd07377">
    <property type="entry name" value="WHTH_GntR"/>
    <property type="match status" value="1"/>
</dbReference>
<evidence type="ECO:0000313" key="6">
    <source>
        <dbReference type="Proteomes" id="UP000013085"/>
    </source>
</evidence>
<dbReference type="GO" id="GO:0003700">
    <property type="term" value="F:DNA-binding transcription factor activity"/>
    <property type="evidence" value="ECO:0007669"/>
    <property type="project" value="InterPro"/>
</dbReference>
<dbReference type="RefSeq" id="WP_002584268.1">
    <property type="nucleotide sequence ID" value="NZ_KB850978.1"/>
</dbReference>
<sequence>MGTQELKYKEVYNWVLDNINSGALKVGEKLPSENELSERFGLSRQTVRHAVDILEQQKLVLRVRGSGTYVGGNGKTERQERYMNIAVISTYVDSYIFPPVVRGIERVLSKRGYTTQIAFTGNRVSREQDILNNLIDKDIIDGLIVEPAKSALPNPNLHYYQELKERGIPILFFNSRYPELELPCVSMNDEQVGKKAVEYLIKNGHQNIGGVFKSDDGQGHLRYKGFLSGMLEAGIKVKDANVVWLDTEDFLDLDQWSDYLFHRLEGCTGVVCYNDEVAYVLSGLCEKRGIAIPDQLSIVSVDNSDLATLASVKLTSFPHPMEALGRKAAENMISMIENPYFDGNYLFDSDIIERDSVKVLERPRREGM</sequence>
<evidence type="ECO:0000259" key="4">
    <source>
        <dbReference type="PROSITE" id="PS50949"/>
    </source>
</evidence>
<dbReference type="InterPro" id="IPR033532">
    <property type="entry name" value="AraR_ligand_bind_dom"/>
</dbReference>
<protein>
    <submittedName>
        <fullName evidence="5">GntR family transcriptional regulator, arabinose operon transcriptional repressor</fullName>
    </submittedName>
</protein>
<dbReference type="SMART" id="SM00345">
    <property type="entry name" value="HTH_GNTR"/>
    <property type="match status" value="1"/>
</dbReference>
<dbReference type="Proteomes" id="UP000013085">
    <property type="component" value="Unassembled WGS sequence"/>
</dbReference>
<evidence type="ECO:0000256" key="1">
    <source>
        <dbReference type="ARBA" id="ARBA00023015"/>
    </source>
</evidence>
<dbReference type="InterPro" id="IPR036390">
    <property type="entry name" value="WH_DNA-bd_sf"/>
</dbReference>
<dbReference type="PROSITE" id="PS50949">
    <property type="entry name" value="HTH_GNTR"/>
    <property type="match status" value="1"/>
</dbReference>